<evidence type="ECO:0000259" key="9">
    <source>
        <dbReference type="PROSITE" id="PS51192"/>
    </source>
</evidence>
<evidence type="ECO:0000313" key="11">
    <source>
        <dbReference type="EMBL" id="ARC53418.1"/>
    </source>
</evidence>
<keyword evidence="5" id="KW-0067">ATP-binding</keyword>
<dbReference type="InterPro" id="IPR033454">
    <property type="entry name" value="RecG_wedge"/>
</dbReference>
<dbReference type="KEGG" id="rped:AOQ87_02005"/>
<dbReference type="CDD" id="cd17992">
    <property type="entry name" value="DEXHc_RecG"/>
    <property type="match status" value="1"/>
</dbReference>
<dbReference type="AlphaFoldDB" id="A0A1V0HKR4"/>
<dbReference type="PROSITE" id="PS51194">
    <property type="entry name" value="HELICASE_CTER"/>
    <property type="match status" value="1"/>
</dbReference>
<sequence>MKVNDIRLEDLGNISIEKVGQINSFKKSKLNRFGIHSVLDLIFHFPKSYKDRTKLSLIKEVQDKEDAFIVAKILEKHVIETKKQIEIHVRDHSGRLIIKFFNNSSFIRKIFKRNTYVQIYGRVYLRKNKKFMIHPEYKILSSLKDLTISDSLTPIYPNIDGISQNTIHTMIRKCMVLFNQCVVKELIPKPFNTKFIGFKKAIKIIHQPNSRVSTIDLKKYQHPAQKRLIFEELLAFQLSFMKIRKKNNSLKAIPLIVKESTKRKIIRSLPYSLTDSQKNAIREIELDLSKSTPMMRLLCGDVGTGKTIVALFSSLCAISNGKQVALMTPTTILAKQHADFFKRMFHPIGKKVIQLSKSNDKKYYLSQLDQIKSGEVSMIVGTHSIFQKKIDFCSLSLVIIDEQHRFGVDQRSKLLRKGRTQDGIYAHQLIMTATPIPRTLSMKIHANLDVSFINEYPFEKKVPAKTVIISNLRRDELIQRIKKYSKKNKTKIYWICTIVNSSNNLNVVSLMDINRKLKVSFSTMQIGLIHGKMSVKDKKKIISDFRKNRIQILVATTIVEVGIDIPDVNIIVIENPERLGLSQLHQLRGRIGRNGDQESFCILLYPPLITKVAQSRLRVFKNSFDGFQISEKDLLMRGPGENLGVKQTGYPIFRIADLKRDFQVLYQVRNLAERIIFSREDNSEQIMKRWIFHKTDTNSQKNK</sequence>
<keyword evidence="1" id="KW-0547">Nucleotide-binding</keyword>
<dbReference type="Proteomes" id="UP000242793">
    <property type="component" value="Chromosome"/>
</dbReference>
<dbReference type="SMART" id="SM00490">
    <property type="entry name" value="HELICc"/>
    <property type="match status" value="1"/>
</dbReference>
<dbReference type="SMART" id="SM00487">
    <property type="entry name" value="DEXDc"/>
    <property type="match status" value="1"/>
</dbReference>
<keyword evidence="3" id="KW-0378">Hydrolase</keyword>
<dbReference type="InterPro" id="IPR014001">
    <property type="entry name" value="Helicase_ATP-bd"/>
</dbReference>
<dbReference type="GO" id="GO:0003678">
    <property type="term" value="F:DNA helicase activity"/>
    <property type="evidence" value="ECO:0007669"/>
    <property type="project" value="TreeGrafter"/>
</dbReference>
<evidence type="ECO:0000256" key="6">
    <source>
        <dbReference type="ARBA" id="ARBA00023125"/>
    </source>
</evidence>
<dbReference type="Gene3D" id="2.40.50.140">
    <property type="entry name" value="Nucleic acid-binding proteins"/>
    <property type="match status" value="1"/>
</dbReference>
<dbReference type="InterPro" id="IPR001650">
    <property type="entry name" value="Helicase_C-like"/>
</dbReference>
<dbReference type="CDD" id="cd04488">
    <property type="entry name" value="RecG_wedge_OBF"/>
    <property type="match status" value="1"/>
</dbReference>
<dbReference type="InterPro" id="IPR027417">
    <property type="entry name" value="P-loop_NTPase"/>
</dbReference>
<evidence type="ECO:0000256" key="2">
    <source>
        <dbReference type="ARBA" id="ARBA00022763"/>
    </source>
</evidence>
<dbReference type="Pfam" id="PF19833">
    <property type="entry name" value="RecG_dom3_C"/>
    <property type="match status" value="1"/>
</dbReference>
<dbReference type="Pfam" id="PF17191">
    <property type="entry name" value="RecG_wedge"/>
    <property type="match status" value="1"/>
</dbReference>
<keyword evidence="6" id="KW-0238">DNA-binding</keyword>
<evidence type="ECO:0000256" key="5">
    <source>
        <dbReference type="ARBA" id="ARBA00022840"/>
    </source>
</evidence>
<dbReference type="InterPro" id="IPR012340">
    <property type="entry name" value="NA-bd_OB-fold"/>
</dbReference>
<organism evidence="11 12">
    <name type="scientific">Candidatus Riesia pediculischaeffi</name>
    <dbReference type="NCBI Taxonomy" id="428411"/>
    <lineage>
        <taxon>Bacteria</taxon>
        <taxon>Pseudomonadati</taxon>
        <taxon>Pseudomonadota</taxon>
        <taxon>Gammaproteobacteria</taxon>
        <taxon>Enterobacterales</taxon>
        <taxon>Enterobacteriaceae</taxon>
        <taxon>Candidatus Riesia</taxon>
    </lineage>
</organism>
<keyword evidence="7" id="KW-0234">DNA repair</keyword>
<dbReference type="SUPFAM" id="SSF52540">
    <property type="entry name" value="P-loop containing nucleoside triphosphate hydrolases"/>
    <property type="match status" value="2"/>
</dbReference>
<dbReference type="GO" id="GO:0016787">
    <property type="term" value="F:hydrolase activity"/>
    <property type="evidence" value="ECO:0007669"/>
    <property type="project" value="UniProtKB-KW"/>
</dbReference>
<dbReference type="SUPFAM" id="SSF50249">
    <property type="entry name" value="Nucleic acid-binding proteins"/>
    <property type="match status" value="1"/>
</dbReference>
<dbReference type="InterPro" id="IPR011545">
    <property type="entry name" value="DEAD/DEAH_box_helicase_dom"/>
</dbReference>
<dbReference type="STRING" id="428411.AOQ87_02005"/>
<evidence type="ECO:0000256" key="8">
    <source>
        <dbReference type="ARBA" id="ARBA00049819"/>
    </source>
</evidence>
<proteinExistence type="predicted"/>
<evidence type="ECO:0000256" key="4">
    <source>
        <dbReference type="ARBA" id="ARBA00022806"/>
    </source>
</evidence>
<reference evidence="11 12" key="1">
    <citation type="submission" date="2015-10" db="EMBL/GenBank/DDBJ databases">
        <title>Survey of human and primate louse endosymbionts.</title>
        <authorList>
            <person name="Boyd B.M."/>
        </authorList>
    </citation>
    <scope>NUCLEOTIDE SEQUENCE [LARGE SCALE GENOMIC DNA]</scope>
    <source>
        <strain evidence="11 12">PTSK</strain>
    </source>
</reference>
<feature type="domain" description="Helicase C-terminal" evidence="10">
    <location>
        <begin position="476"/>
        <end position="635"/>
    </location>
</feature>
<dbReference type="PANTHER" id="PTHR47964">
    <property type="entry name" value="ATP-DEPENDENT DNA HELICASE HOMOLOG RECG, CHLOROPLASTIC"/>
    <property type="match status" value="1"/>
</dbReference>
<evidence type="ECO:0000256" key="1">
    <source>
        <dbReference type="ARBA" id="ARBA00022741"/>
    </source>
</evidence>
<dbReference type="Pfam" id="PF00270">
    <property type="entry name" value="DEAD"/>
    <property type="match status" value="1"/>
</dbReference>
<protein>
    <recommendedName>
        <fullName evidence="8">Probable DNA 3'-5' helicase RecG</fullName>
    </recommendedName>
</protein>
<feature type="domain" description="Helicase ATP-binding" evidence="9">
    <location>
        <begin position="287"/>
        <end position="453"/>
    </location>
</feature>
<evidence type="ECO:0000313" key="12">
    <source>
        <dbReference type="Proteomes" id="UP000242793"/>
    </source>
</evidence>
<dbReference type="InterPro" id="IPR047112">
    <property type="entry name" value="RecG/Mfd"/>
</dbReference>
<dbReference type="PROSITE" id="PS51192">
    <property type="entry name" value="HELICASE_ATP_BIND_1"/>
    <property type="match status" value="1"/>
</dbReference>
<dbReference type="GO" id="GO:0003677">
    <property type="term" value="F:DNA binding"/>
    <property type="evidence" value="ECO:0007669"/>
    <property type="project" value="UniProtKB-KW"/>
</dbReference>
<evidence type="ECO:0000259" key="10">
    <source>
        <dbReference type="PROSITE" id="PS51194"/>
    </source>
</evidence>
<dbReference type="EMBL" id="CP012839">
    <property type="protein sequence ID" value="ARC53418.1"/>
    <property type="molecule type" value="Genomic_DNA"/>
</dbReference>
<dbReference type="RefSeq" id="WP_080626622.1">
    <property type="nucleotide sequence ID" value="NZ_CP012839.1"/>
</dbReference>
<keyword evidence="4" id="KW-0347">Helicase</keyword>
<name>A0A1V0HKR4_9ENTR</name>
<evidence type="ECO:0000256" key="7">
    <source>
        <dbReference type="ARBA" id="ARBA00023204"/>
    </source>
</evidence>
<dbReference type="PANTHER" id="PTHR47964:SF1">
    <property type="entry name" value="ATP-DEPENDENT DNA HELICASE HOMOLOG RECG, CHLOROPLASTIC"/>
    <property type="match status" value="1"/>
</dbReference>
<dbReference type="Pfam" id="PF00271">
    <property type="entry name" value="Helicase_C"/>
    <property type="match status" value="1"/>
</dbReference>
<accession>A0A1V0HKR4</accession>
<dbReference type="GO" id="GO:0006281">
    <property type="term" value="P:DNA repair"/>
    <property type="evidence" value="ECO:0007669"/>
    <property type="project" value="UniProtKB-KW"/>
</dbReference>
<dbReference type="GO" id="GO:0005524">
    <property type="term" value="F:ATP binding"/>
    <property type="evidence" value="ECO:0007669"/>
    <property type="project" value="UniProtKB-KW"/>
</dbReference>
<dbReference type="InterPro" id="IPR045562">
    <property type="entry name" value="RecG_dom3_C"/>
</dbReference>
<keyword evidence="2" id="KW-0227">DNA damage</keyword>
<keyword evidence="12" id="KW-1185">Reference proteome</keyword>
<dbReference type="Gene3D" id="3.40.50.300">
    <property type="entry name" value="P-loop containing nucleotide triphosphate hydrolases"/>
    <property type="match status" value="2"/>
</dbReference>
<evidence type="ECO:0000256" key="3">
    <source>
        <dbReference type="ARBA" id="ARBA00022801"/>
    </source>
</evidence>
<gene>
    <name evidence="11" type="ORF">AOQ87_02005</name>
</gene>